<reference evidence="9 10" key="1">
    <citation type="submission" date="2018-06" db="EMBL/GenBank/DDBJ databases">
        <authorList>
            <consortium name="Pathogen Informatics"/>
            <person name="Doyle S."/>
        </authorList>
    </citation>
    <scope>NUCLEOTIDE SEQUENCE [LARGE SCALE GENOMIC DNA]</scope>
    <source>
        <strain evidence="9 10">NCTC13533</strain>
    </source>
</reference>
<dbReference type="EMBL" id="UFVQ01000003">
    <property type="protein sequence ID" value="STD07648.1"/>
    <property type="molecule type" value="Genomic_DNA"/>
</dbReference>
<evidence type="ECO:0000256" key="5">
    <source>
        <dbReference type="ARBA" id="ARBA00023237"/>
    </source>
</evidence>
<keyword evidence="4" id="KW-0472">Membrane</keyword>
<evidence type="ECO:0000313" key="8">
    <source>
        <dbReference type="EMBL" id="AZA51245.1"/>
    </source>
</evidence>
<dbReference type="CDD" id="cd08977">
    <property type="entry name" value="SusD"/>
    <property type="match status" value="1"/>
</dbReference>
<gene>
    <name evidence="8" type="ORF">EG346_02120</name>
    <name evidence="9" type="ORF">NCTC13533_04266</name>
</gene>
<evidence type="ECO:0000313" key="9">
    <source>
        <dbReference type="EMBL" id="STD07648.1"/>
    </source>
</evidence>
<sequence length="462" mass="52617">MKTYINTITYILFLILLQYFCISCEKMIDVDLPENQIPSEQVFQDVQTADAALAALYSGLWDNSPLAGDQTGKLLGTYTDDLSYYATTSTNGILDLYQNTHTDSNAAVYAYWASTYQKIYMANAIIEGVEKSVSLSTTDRNRLKGEALLIRAMLFFYLQQIYGDIPLPTTTDYNLNKVLPKIGSNEALTKIDGDLNSVINLIPDDYRNAERIFPNKKVAQFMLAKTYMAQNTLTKWAEAEILLKNIIQSPPYTFQNDITKVFIKTGTHILWQLKPKNPGDAVKEASIYYFTGAAPSSFTLSQDLVNAFAAGDLRKQHWIAAVTVGANTWYRAEKYKNRSNNTTEYSVVFRLEEVYLLLAEALAQQDKLAEALVYLNPTRQRAGLTVITNPVSKENLLNEILLEKRREFFTEFGHRFFDLKRLSRLQTLVSVKPNWKDFHRVFPIPQKELLLNINLNPQNTGY</sequence>
<dbReference type="InterPro" id="IPR033985">
    <property type="entry name" value="SusD-like_N"/>
</dbReference>
<dbReference type="EMBL" id="CP033920">
    <property type="protein sequence ID" value="AZA51245.1"/>
    <property type="molecule type" value="Genomic_DNA"/>
</dbReference>
<evidence type="ECO:0000256" key="1">
    <source>
        <dbReference type="ARBA" id="ARBA00004442"/>
    </source>
</evidence>
<proteinExistence type="inferred from homology"/>
<evidence type="ECO:0000256" key="2">
    <source>
        <dbReference type="ARBA" id="ARBA00006275"/>
    </source>
</evidence>
<dbReference type="GO" id="GO:0009279">
    <property type="term" value="C:cell outer membrane"/>
    <property type="evidence" value="ECO:0007669"/>
    <property type="project" value="UniProtKB-SubCell"/>
</dbReference>
<keyword evidence="5" id="KW-0998">Cell outer membrane</keyword>
<protein>
    <submittedName>
        <fullName evidence="8 9">SusD family</fullName>
    </submittedName>
</protein>
<evidence type="ECO:0000313" key="10">
    <source>
        <dbReference type="Proteomes" id="UP000255224"/>
    </source>
</evidence>
<dbReference type="Pfam" id="PF07980">
    <property type="entry name" value="SusD_RagB"/>
    <property type="match status" value="1"/>
</dbReference>
<evidence type="ECO:0000259" key="7">
    <source>
        <dbReference type="Pfam" id="PF14322"/>
    </source>
</evidence>
<reference evidence="11" key="3">
    <citation type="submission" date="2018-11" db="EMBL/GenBank/DDBJ databases">
        <title>Proposal to divide the Flavobacteriaceae and reorganize its genera based on Amino Acid Identity values calculated from whole genome sequences.</title>
        <authorList>
            <person name="Nicholson A.C."/>
            <person name="Gulvik C.A."/>
            <person name="Whitney A.M."/>
            <person name="Humrighouse B.W."/>
            <person name="Bell M."/>
            <person name="Holmes B."/>
            <person name="Steigerwalt A.G."/>
            <person name="Villarma A."/>
            <person name="Sheth M."/>
            <person name="Batra D."/>
            <person name="Pryor J."/>
            <person name="Bernardet J.-F."/>
            <person name="Hugo C."/>
            <person name="Kampfer P."/>
            <person name="Newman J."/>
            <person name="McQuiston J.R."/>
        </authorList>
    </citation>
    <scope>NUCLEOTIDE SEQUENCE [LARGE SCALE GENOMIC DNA]</scope>
    <source>
        <strain evidence="11">G0188</strain>
    </source>
</reference>
<accession>A0A376EFP9</accession>
<keyword evidence="3" id="KW-0732">Signal</keyword>
<dbReference type="Gene3D" id="1.25.40.390">
    <property type="match status" value="1"/>
</dbReference>
<comment type="subcellular location">
    <subcellularLocation>
        <location evidence="1">Cell outer membrane</location>
    </subcellularLocation>
</comment>
<dbReference type="Proteomes" id="UP000273270">
    <property type="component" value="Chromosome"/>
</dbReference>
<evidence type="ECO:0000256" key="4">
    <source>
        <dbReference type="ARBA" id="ARBA00023136"/>
    </source>
</evidence>
<name>A0A376EFP9_CHRCU</name>
<feature type="domain" description="RagB/SusD" evidence="6">
    <location>
        <begin position="328"/>
        <end position="462"/>
    </location>
</feature>
<dbReference type="RefSeq" id="WP_123876846.1">
    <property type="nucleotide sequence ID" value="NZ_CP033920.1"/>
</dbReference>
<dbReference type="Pfam" id="PF14322">
    <property type="entry name" value="SusD-like_3"/>
    <property type="match status" value="1"/>
</dbReference>
<comment type="similarity">
    <text evidence="2">Belongs to the SusD family.</text>
</comment>
<reference evidence="8" key="2">
    <citation type="submission" date="2018-11" db="EMBL/GenBank/DDBJ databases">
        <title>Proposal to divide the Flavobacteriaceae and reorganize its genera based on Amino Acid Identity values calculated from whole genome sequences.</title>
        <authorList>
            <person name="Nicholson A.C."/>
            <person name="Gulvik C.A."/>
            <person name="Whitney A.M."/>
            <person name="Humrighouse B.W."/>
            <person name="Bell M."/>
            <person name="Holmes B."/>
            <person name="Steigerwalt A."/>
            <person name="Villarma A."/>
            <person name="Sheth M."/>
            <person name="Batra D."/>
            <person name="Pryor J."/>
            <person name="Bernardet J.-F."/>
            <person name="Hugo C."/>
            <person name="Kampfer P."/>
            <person name="Newman J."/>
            <person name="Mcquiston J.R."/>
        </authorList>
    </citation>
    <scope>NUCLEOTIDE SEQUENCE</scope>
    <source>
        <strain evidence="8">G0188</strain>
    </source>
</reference>
<dbReference type="InterPro" id="IPR012944">
    <property type="entry name" value="SusD_RagB_dom"/>
</dbReference>
<accession>A0A3G6NIR4</accession>
<dbReference type="AlphaFoldDB" id="A0A376EFP9"/>
<evidence type="ECO:0000313" key="11">
    <source>
        <dbReference type="Proteomes" id="UP000273270"/>
    </source>
</evidence>
<evidence type="ECO:0000256" key="3">
    <source>
        <dbReference type="ARBA" id="ARBA00022729"/>
    </source>
</evidence>
<dbReference type="OrthoDB" id="621570at2"/>
<dbReference type="Proteomes" id="UP000255224">
    <property type="component" value="Unassembled WGS sequence"/>
</dbReference>
<dbReference type="SUPFAM" id="SSF48452">
    <property type="entry name" value="TPR-like"/>
    <property type="match status" value="1"/>
</dbReference>
<organism evidence="9 10">
    <name type="scientific">Chryseobacterium carnipullorum</name>
    <dbReference type="NCBI Taxonomy" id="1124835"/>
    <lineage>
        <taxon>Bacteria</taxon>
        <taxon>Pseudomonadati</taxon>
        <taxon>Bacteroidota</taxon>
        <taxon>Flavobacteriia</taxon>
        <taxon>Flavobacteriales</taxon>
        <taxon>Weeksellaceae</taxon>
        <taxon>Chryseobacterium group</taxon>
        <taxon>Chryseobacterium</taxon>
    </lineage>
</organism>
<feature type="domain" description="SusD-like N-terminal" evidence="7">
    <location>
        <begin position="52"/>
        <end position="227"/>
    </location>
</feature>
<dbReference type="InterPro" id="IPR011990">
    <property type="entry name" value="TPR-like_helical_dom_sf"/>
</dbReference>
<evidence type="ECO:0000259" key="6">
    <source>
        <dbReference type="Pfam" id="PF07980"/>
    </source>
</evidence>
<dbReference type="KEGG" id="ccau:EG346_02120"/>
<keyword evidence="11" id="KW-1185">Reference proteome</keyword>